<evidence type="ECO:0000313" key="3">
    <source>
        <dbReference type="EMBL" id="AQS65714.1"/>
    </source>
</evidence>
<dbReference type="Pfam" id="PF01471">
    <property type="entry name" value="PG_binding_1"/>
    <property type="match status" value="1"/>
</dbReference>
<gene>
    <name evidence="3" type="ORF">B1H29_01025</name>
</gene>
<dbReference type="Gene3D" id="1.10.101.10">
    <property type="entry name" value="PGBD-like superfamily/PGBD"/>
    <property type="match status" value="1"/>
</dbReference>
<keyword evidence="4" id="KW-1185">Reference proteome</keyword>
<reference evidence="3 4" key="1">
    <citation type="submission" date="2017-02" db="EMBL/GenBank/DDBJ databases">
        <title>Streptomyces pactum ACT12 Genome sequencing and assembly.</title>
        <authorList>
            <person name="Xue Q."/>
            <person name="Yan X."/>
            <person name="Jia L."/>
            <person name="Yan H."/>
        </authorList>
    </citation>
    <scope>NUCLEOTIDE SEQUENCE [LARGE SCALE GENOMIC DNA]</scope>
    <source>
        <strain evidence="3 4">ACT12</strain>
    </source>
</reference>
<evidence type="ECO:0000313" key="4">
    <source>
        <dbReference type="Proteomes" id="UP000189443"/>
    </source>
</evidence>
<dbReference type="EMBL" id="CP019724">
    <property type="protein sequence ID" value="AQS65714.1"/>
    <property type="molecule type" value="Genomic_DNA"/>
</dbReference>
<dbReference type="OrthoDB" id="5244994at2"/>
<organism evidence="3 4">
    <name type="scientific">Streptomyces pactum</name>
    <dbReference type="NCBI Taxonomy" id="68249"/>
    <lineage>
        <taxon>Bacteria</taxon>
        <taxon>Bacillati</taxon>
        <taxon>Actinomycetota</taxon>
        <taxon>Actinomycetes</taxon>
        <taxon>Kitasatosporales</taxon>
        <taxon>Streptomycetaceae</taxon>
        <taxon>Streptomyces</taxon>
    </lineage>
</organism>
<feature type="domain" description="Peptidoglycan binding-like" evidence="2">
    <location>
        <begin position="88"/>
        <end position="124"/>
    </location>
</feature>
<accession>A0A1S6J1T4</accession>
<evidence type="ECO:0000256" key="1">
    <source>
        <dbReference type="SAM" id="SignalP"/>
    </source>
</evidence>
<dbReference type="InterPro" id="IPR036366">
    <property type="entry name" value="PGBDSf"/>
</dbReference>
<feature type="chain" id="PRO_5039551281" description="Peptidoglycan binding-like domain-containing protein" evidence="1">
    <location>
        <begin position="23"/>
        <end position="186"/>
    </location>
</feature>
<keyword evidence="1" id="KW-0732">Signal</keyword>
<dbReference type="AlphaFoldDB" id="A0A1S6J1T4"/>
<sequence length="186" mass="19422">MSLRSGRAIAVTLAFLSLGGLAVSATPAAASPSAGVVTGAGLPFDDFGDEGPVSASSHAHSNLAAMWQAILWADASYEQNGTPFDLSDIDCRFGPNTTYATKRWQARFGLARDGIVGPNTFGALGPWSGSSSGGVEYFTYHGENAAGNATGREVAFRRNAAGEVAMWNQGDLKKLWYNSATFDSCS</sequence>
<dbReference type="RefSeq" id="WP_063787552.1">
    <property type="nucleotide sequence ID" value="NZ_CP019724.1"/>
</dbReference>
<dbReference type="KEGG" id="spac:B1H29_01025"/>
<name>A0A1S6J1T4_9ACTN</name>
<dbReference type="InterPro" id="IPR036365">
    <property type="entry name" value="PGBD-like_sf"/>
</dbReference>
<dbReference type="InterPro" id="IPR002477">
    <property type="entry name" value="Peptidoglycan-bd-like"/>
</dbReference>
<dbReference type="SUPFAM" id="SSF47090">
    <property type="entry name" value="PGBD-like"/>
    <property type="match status" value="1"/>
</dbReference>
<feature type="signal peptide" evidence="1">
    <location>
        <begin position="1"/>
        <end position="22"/>
    </location>
</feature>
<dbReference type="Proteomes" id="UP000189443">
    <property type="component" value="Chromosome"/>
</dbReference>
<protein>
    <recommendedName>
        <fullName evidence="2">Peptidoglycan binding-like domain-containing protein</fullName>
    </recommendedName>
</protein>
<evidence type="ECO:0000259" key="2">
    <source>
        <dbReference type="Pfam" id="PF01471"/>
    </source>
</evidence>
<proteinExistence type="predicted"/>